<name>A0A6P5GEW5_ANACO</name>
<dbReference type="GO" id="GO:0008270">
    <property type="term" value="F:zinc ion binding"/>
    <property type="evidence" value="ECO:0007669"/>
    <property type="project" value="UniProtKB-KW"/>
</dbReference>
<keyword evidence="8" id="KW-1185">Reference proteome</keyword>
<organism evidence="8 9">
    <name type="scientific">Ananas comosus</name>
    <name type="common">Pineapple</name>
    <name type="synonym">Ananas ananas</name>
    <dbReference type="NCBI Taxonomy" id="4615"/>
    <lineage>
        <taxon>Eukaryota</taxon>
        <taxon>Viridiplantae</taxon>
        <taxon>Streptophyta</taxon>
        <taxon>Embryophyta</taxon>
        <taxon>Tracheophyta</taxon>
        <taxon>Spermatophyta</taxon>
        <taxon>Magnoliopsida</taxon>
        <taxon>Liliopsida</taxon>
        <taxon>Poales</taxon>
        <taxon>Bromeliaceae</taxon>
        <taxon>Bromelioideae</taxon>
        <taxon>Ananas</taxon>
    </lineage>
</organism>
<dbReference type="InterPro" id="IPR044513">
    <property type="entry name" value="BT1/2/3/4/5"/>
</dbReference>
<dbReference type="InterPro" id="IPR000197">
    <property type="entry name" value="Znf_TAZ"/>
</dbReference>
<evidence type="ECO:0000313" key="9">
    <source>
        <dbReference type="RefSeq" id="XP_020106387.1"/>
    </source>
</evidence>
<dbReference type="SUPFAM" id="SSF54695">
    <property type="entry name" value="POZ domain"/>
    <property type="match status" value="1"/>
</dbReference>
<dbReference type="GO" id="GO:0005516">
    <property type="term" value="F:calmodulin binding"/>
    <property type="evidence" value="ECO:0007669"/>
    <property type="project" value="UniProtKB-ARBA"/>
</dbReference>
<dbReference type="GO" id="GO:0005634">
    <property type="term" value="C:nucleus"/>
    <property type="evidence" value="ECO:0007669"/>
    <property type="project" value="TreeGrafter"/>
</dbReference>
<reference evidence="8" key="1">
    <citation type="journal article" date="2015" name="Nat. Genet.">
        <title>The pineapple genome and the evolution of CAM photosynthesis.</title>
        <authorList>
            <person name="Ming R."/>
            <person name="VanBuren R."/>
            <person name="Wai C.M."/>
            <person name="Tang H."/>
            <person name="Schatz M.C."/>
            <person name="Bowers J.E."/>
            <person name="Lyons E."/>
            <person name="Wang M.L."/>
            <person name="Chen J."/>
            <person name="Biggers E."/>
            <person name="Zhang J."/>
            <person name="Huang L."/>
            <person name="Zhang L."/>
            <person name="Miao W."/>
            <person name="Zhang J."/>
            <person name="Ye Z."/>
            <person name="Miao C."/>
            <person name="Lin Z."/>
            <person name="Wang H."/>
            <person name="Zhou H."/>
            <person name="Yim W.C."/>
            <person name="Priest H.D."/>
            <person name="Zheng C."/>
            <person name="Woodhouse M."/>
            <person name="Edger P.P."/>
            <person name="Guyot R."/>
            <person name="Guo H.B."/>
            <person name="Guo H."/>
            <person name="Zheng G."/>
            <person name="Singh R."/>
            <person name="Sharma A."/>
            <person name="Min X."/>
            <person name="Zheng Y."/>
            <person name="Lee H."/>
            <person name="Gurtowski J."/>
            <person name="Sedlazeck F.J."/>
            <person name="Harkess A."/>
            <person name="McKain M.R."/>
            <person name="Liao Z."/>
            <person name="Fang J."/>
            <person name="Liu J."/>
            <person name="Zhang X."/>
            <person name="Zhang Q."/>
            <person name="Hu W."/>
            <person name="Qin Y."/>
            <person name="Wang K."/>
            <person name="Chen L.Y."/>
            <person name="Shirley N."/>
            <person name="Lin Y.R."/>
            <person name="Liu L.Y."/>
            <person name="Hernandez A.G."/>
            <person name="Wright C.L."/>
            <person name="Bulone V."/>
            <person name="Tuskan G.A."/>
            <person name="Heath K."/>
            <person name="Zee F."/>
            <person name="Moore P.H."/>
            <person name="Sunkar R."/>
            <person name="Leebens-Mack J.H."/>
            <person name="Mockler T."/>
            <person name="Bennetzen J.L."/>
            <person name="Freeling M."/>
            <person name="Sankoff D."/>
            <person name="Paterson A.H."/>
            <person name="Zhu X."/>
            <person name="Yang X."/>
            <person name="Smith J.A."/>
            <person name="Cushman J.C."/>
            <person name="Paull R.E."/>
            <person name="Yu Q."/>
        </authorList>
    </citation>
    <scope>NUCLEOTIDE SEQUENCE [LARGE SCALE GENOMIC DNA]</scope>
    <source>
        <strain evidence="8">cv. F153</strain>
    </source>
</reference>
<dbReference type="Gene3D" id="1.25.40.420">
    <property type="match status" value="1"/>
</dbReference>
<keyword evidence="3" id="KW-0863">Zinc-finger</keyword>
<dbReference type="Gene3D" id="1.20.1020.10">
    <property type="entry name" value="TAZ domain"/>
    <property type="match status" value="1"/>
</dbReference>
<dbReference type="SMART" id="SM00551">
    <property type="entry name" value="ZnF_TAZ"/>
    <property type="match status" value="1"/>
</dbReference>
<evidence type="ECO:0000256" key="6">
    <source>
        <dbReference type="SAM" id="MobiDB-lite"/>
    </source>
</evidence>
<dbReference type="PANTHER" id="PTHR46287:SF5">
    <property type="entry name" value="OS02G0596700 PROTEIN"/>
    <property type="match status" value="1"/>
</dbReference>
<reference evidence="9" key="2">
    <citation type="submission" date="2025-08" db="UniProtKB">
        <authorList>
            <consortium name="RefSeq"/>
        </authorList>
    </citation>
    <scope>IDENTIFICATION</scope>
    <source>
        <tissue evidence="9">Leaf</tissue>
    </source>
</reference>
<keyword evidence="2" id="KW-0479">Metal-binding</keyword>
<dbReference type="SUPFAM" id="SSF57933">
    <property type="entry name" value="TAZ domain"/>
    <property type="match status" value="1"/>
</dbReference>
<dbReference type="FunFam" id="1.20.1020.10:FF:000004">
    <property type="entry name" value="BTB/POZ and TAZ domain-containing protein 2"/>
    <property type="match status" value="1"/>
</dbReference>
<evidence type="ECO:0000256" key="4">
    <source>
        <dbReference type="ARBA" id="ARBA00022786"/>
    </source>
</evidence>
<dbReference type="InterPro" id="IPR035898">
    <property type="entry name" value="TAZ_dom_sf"/>
</dbReference>
<dbReference type="Pfam" id="PF02135">
    <property type="entry name" value="zf-TAZ"/>
    <property type="match status" value="1"/>
</dbReference>
<dbReference type="GO" id="GO:0009751">
    <property type="term" value="P:response to salicylic acid"/>
    <property type="evidence" value="ECO:0007669"/>
    <property type="project" value="UniProtKB-ARBA"/>
</dbReference>
<protein>
    <submittedName>
        <fullName evidence="9">BTB/POZ and TAZ domain-containing protein 2-like</fullName>
    </submittedName>
</protein>
<dbReference type="GO" id="GO:0006355">
    <property type="term" value="P:regulation of DNA-templated transcription"/>
    <property type="evidence" value="ECO:0007669"/>
    <property type="project" value="UniProtKB-ARBA"/>
</dbReference>
<dbReference type="GO" id="GO:0009725">
    <property type="term" value="P:response to hormone"/>
    <property type="evidence" value="ECO:0007669"/>
    <property type="project" value="UniProtKB-ARBA"/>
</dbReference>
<gene>
    <name evidence="9" type="primary">LOC109722686</name>
</gene>
<dbReference type="Gramene" id="Aco003556.1.mrna1">
    <property type="protein sequence ID" value="Aco003556.1.mrna1"/>
    <property type="gene ID" value="Aco003556.1.path1"/>
</dbReference>
<feature type="region of interest" description="Disordered" evidence="6">
    <location>
        <begin position="1"/>
        <end position="25"/>
    </location>
</feature>
<comment type="pathway">
    <text evidence="1">Protein modification; protein ubiquitination.</text>
</comment>
<dbReference type="OrthoDB" id="6359816at2759"/>
<evidence type="ECO:0000256" key="3">
    <source>
        <dbReference type="ARBA" id="ARBA00022771"/>
    </source>
</evidence>
<evidence type="ECO:0000313" key="8">
    <source>
        <dbReference type="Proteomes" id="UP000515123"/>
    </source>
</evidence>
<dbReference type="PANTHER" id="PTHR46287">
    <property type="entry name" value="BTB/POZ AND TAZ DOMAIN-CONTAINING PROTEIN 3-RELATED"/>
    <property type="match status" value="1"/>
</dbReference>
<dbReference type="SMART" id="SM00225">
    <property type="entry name" value="BTB"/>
    <property type="match status" value="1"/>
</dbReference>
<dbReference type="CDD" id="cd14733">
    <property type="entry name" value="BACK"/>
    <property type="match status" value="1"/>
</dbReference>
<dbReference type="PROSITE" id="PS50097">
    <property type="entry name" value="BTB"/>
    <property type="match status" value="1"/>
</dbReference>
<evidence type="ECO:0000259" key="7">
    <source>
        <dbReference type="PROSITE" id="PS50097"/>
    </source>
</evidence>
<dbReference type="Gene3D" id="3.30.710.10">
    <property type="entry name" value="Potassium Channel Kv1.1, Chain A"/>
    <property type="match status" value="1"/>
</dbReference>
<dbReference type="InterPro" id="IPR011333">
    <property type="entry name" value="SKP1/BTB/POZ_sf"/>
</dbReference>
<accession>A0A6P5GEW5</accession>
<sequence length="363" mass="41022">MRDFEGSNGLRRWHEAGDESAPSTDARIVTSDGESIPAHSSVLASASPVLDRMLDKSQKNCMLERTIHILGVPCDAVLAFVQLLYSSGTSVSSRDIEEAIENHGAALLVLSHVYRVEWLKKEAESGTAARLTAERVVDMLKLAKLCDAPKLYLRCMRLAAKDFGAVQQSEAWRFLQLHDPAVEREILQFLEETDQRERRWRRTKEAQEVYHQLNEAMECLHQICSEGCTNVGPNDARRGVPSSRRPCAQVRTCEGLRQLIRHFAACGRKSTDGGCPHCRRMLQLFRLHSSLCHRRHSCSVPFCSQFKSRMQKEGKEDVTWRLLVKKVIVARVMSGFATRKVPEDNNTLRAGLRSRGGNKRNLN</sequence>
<evidence type="ECO:0000256" key="2">
    <source>
        <dbReference type="ARBA" id="ARBA00022723"/>
    </source>
</evidence>
<evidence type="ECO:0000256" key="1">
    <source>
        <dbReference type="ARBA" id="ARBA00004906"/>
    </source>
</evidence>
<dbReference type="GeneID" id="109722686"/>
<dbReference type="FunFam" id="1.25.40.420:FF:000012">
    <property type="entry name" value="BTB/POZ and TAZ domain-containing protein 2"/>
    <property type="match status" value="1"/>
</dbReference>
<dbReference type="GO" id="GO:0042542">
    <property type="term" value="P:response to hydrogen peroxide"/>
    <property type="evidence" value="ECO:0007669"/>
    <property type="project" value="UniProtKB-ARBA"/>
</dbReference>
<dbReference type="Pfam" id="PF00651">
    <property type="entry name" value="BTB"/>
    <property type="match status" value="1"/>
</dbReference>
<evidence type="ECO:0000256" key="5">
    <source>
        <dbReference type="ARBA" id="ARBA00022833"/>
    </source>
</evidence>
<dbReference type="AlphaFoldDB" id="A0A6P5GEW5"/>
<proteinExistence type="predicted"/>
<dbReference type="Proteomes" id="UP000515123">
    <property type="component" value="Linkage group 17"/>
</dbReference>
<keyword evidence="4" id="KW-0833">Ubl conjugation pathway</keyword>
<dbReference type="RefSeq" id="XP_020106387.1">
    <property type="nucleotide sequence ID" value="XM_020250798.1"/>
</dbReference>
<dbReference type="InterPro" id="IPR000210">
    <property type="entry name" value="BTB/POZ_dom"/>
</dbReference>
<feature type="domain" description="BTB" evidence="7">
    <location>
        <begin position="24"/>
        <end position="93"/>
    </location>
</feature>
<keyword evidence="5" id="KW-0862">Zinc</keyword>